<dbReference type="InterPro" id="IPR036390">
    <property type="entry name" value="WH_DNA-bd_sf"/>
</dbReference>
<dbReference type="InterPro" id="IPR029016">
    <property type="entry name" value="GAF-like_dom_sf"/>
</dbReference>
<dbReference type="InterPro" id="IPR014757">
    <property type="entry name" value="Tscrpt_reg_IclR_C"/>
</dbReference>
<gene>
    <name evidence="6" type="ORF">GCM10007304_45390</name>
</gene>
<dbReference type="GO" id="GO:0003700">
    <property type="term" value="F:DNA-binding transcription factor activity"/>
    <property type="evidence" value="ECO:0007669"/>
    <property type="project" value="TreeGrafter"/>
</dbReference>
<evidence type="ECO:0000259" key="4">
    <source>
        <dbReference type="PROSITE" id="PS51077"/>
    </source>
</evidence>
<dbReference type="InterPro" id="IPR036388">
    <property type="entry name" value="WH-like_DNA-bd_sf"/>
</dbReference>
<feature type="domain" description="HTH iclR-type" evidence="4">
    <location>
        <begin position="1"/>
        <end position="63"/>
    </location>
</feature>
<dbReference type="EMBL" id="BMCU01000006">
    <property type="protein sequence ID" value="GGG26506.1"/>
    <property type="molecule type" value="Genomic_DNA"/>
</dbReference>
<accession>A0A917LIB8</accession>
<evidence type="ECO:0000313" key="6">
    <source>
        <dbReference type="EMBL" id="GGG26506.1"/>
    </source>
</evidence>
<name>A0A917LIB8_9NOCA</name>
<evidence type="ECO:0000256" key="1">
    <source>
        <dbReference type="ARBA" id="ARBA00023015"/>
    </source>
</evidence>
<proteinExistence type="predicted"/>
<reference evidence="6" key="1">
    <citation type="journal article" date="2014" name="Int. J. Syst. Evol. Microbiol.">
        <title>Complete genome sequence of Corynebacterium casei LMG S-19264T (=DSM 44701T), isolated from a smear-ripened cheese.</title>
        <authorList>
            <consortium name="US DOE Joint Genome Institute (JGI-PGF)"/>
            <person name="Walter F."/>
            <person name="Albersmeier A."/>
            <person name="Kalinowski J."/>
            <person name="Ruckert C."/>
        </authorList>
    </citation>
    <scope>NUCLEOTIDE SEQUENCE</scope>
    <source>
        <strain evidence="6">CCM 7905</strain>
    </source>
</reference>
<evidence type="ECO:0000256" key="3">
    <source>
        <dbReference type="ARBA" id="ARBA00023163"/>
    </source>
</evidence>
<keyword evidence="3" id="KW-0804">Transcription</keyword>
<keyword evidence="2" id="KW-0238">DNA-binding</keyword>
<comment type="caution">
    <text evidence="6">The sequence shown here is derived from an EMBL/GenBank/DDBJ whole genome shotgun (WGS) entry which is preliminary data.</text>
</comment>
<keyword evidence="1" id="KW-0805">Transcription regulation</keyword>
<dbReference type="GO" id="GO:0003677">
    <property type="term" value="F:DNA binding"/>
    <property type="evidence" value="ECO:0007669"/>
    <property type="project" value="UniProtKB-KW"/>
</dbReference>
<dbReference type="Gene3D" id="3.30.450.40">
    <property type="match status" value="1"/>
</dbReference>
<evidence type="ECO:0000256" key="2">
    <source>
        <dbReference type="ARBA" id="ARBA00023125"/>
    </source>
</evidence>
<dbReference type="Gene3D" id="1.10.10.10">
    <property type="entry name" value="Winged helix-like DNA-binding domain superfamily/Winged helix DNA-binding domain"/>
    <property type="match status" value="1"/>
</dbReference>
<evidence type="ECO:0000313" key="7">
    <source>
        <dbReference type="Proteomes" id="UP000654257"/>
    </source>
</evidence>
<dbReference type="SUPFAM" id="SSF46785">
    <property type="entry name" value="Winged helix' DNA-binding domain"/>
    <property type="match status" value="1"/>
</dbReference>
<dbReference type="InterPro" id="IPR005471">
    <property type="entry name" value="Tscrpt_reg_IclR_N"/>
</dbReference>
<dbReference type="InterPro" id="IPR050707">
    <property type="entry name" value="HTH_MetabolicPath_Reg"/>
</dbReference>
<dbReference type="Pfam" id="PF09339">
    <property type="entry name" value="HTH_IclR"/>
    <property type="match status" value="1"/>
</dbReference>
<reference evidence="6" key="2">
    <citation type="submission" date="2020-09" db="EMBL/GenBank/DDBJ databases">
        <authorList>
            <person name="Sun Q."/>
            <person name="Sedlacek I."/>
        </authorList>
    </citation>
    <scope>NUCLEOTIDE SEQUENCE</scope>
    <source>
        <strain evidence="6">CCM 7905</strain>
    </source>
</reference>
<dbReference type="PROSITE" id="PS51077">
    <property type="entry name" value="HTH_ICLR"/>
    <property type="match status" value="1"/>
</dbReference>
<dbReference type="Pfam" id="PF01614">
    <property type="entry name" value="IclR_C"/>
    <property type="match status" value="1"/>
</dbReference>
<keyword evidence="7" id="KW-1185">Reference proteome</keyword>
<dbReference type="PANTHER" id="PTHR30136">
    <property type="entry name" value="HELIX-TURN-HELIX TRANSCRIPTIONAL REGULATOR, ICLR FAMILY"/>
    <property type="match status" value="1"/>
</dbReference>
<sequence>MADIGRTTLILDAIAESRGSLSLSELAARTGLPRSTVHRIAQSLERELFLVRVPQRHGYALGPGLLKFGMNAHLRLLSSNRTQLAQLARTMNENVELAVFSGREVVVVDQLASPERLRGVSKVGKSFSLHASCIGMALLAHLPDRQVLGLVQQPLRRFTENTVCDTTTLLERLDRIRHSHIAVDNQEHDLGISAMATGFVGPTGALQAVSIVMPTARFADKRSAALEELQVINPAVDRSSVSF</sequence>
<dbReference type="SMART" id="SM00346">
    <property type="entry name" value="HTH_ICLR"/>
    <property type="match status" value="1"/>
</dbReference>
<dbReference type="RefSeq" id="WP_188547292.1">
    <property type="nucleotide sequence ID" value="NZ_BMCU01000006.1"/>
</dbReference>
<dbReference type="PROSITE" id="PS51078">
    <property type="entry name" value="ICLR_ED"/>
    <property type="match status" value="1"/>
</dbReference>
<dbReference type="SUPFAM" id="SSF55781">
    <property type="entry name" value="GAF domain-like"/>
    <property type="match status" value="1"/>
</dbReference>
<organism evidence="6 7">
    <name type="scientific">Rhodococcoides trifolii</name>
    <dbReference type="NCBI Taxonomy" id="908250"/>
    <lineage>
        <taxon>Bacteria</taxon>
        <taxon>Bacillati</taxon>
        <taxon>Actinomycetota</taxon>
        <taxon>Actinomycetes</taxon>
        <taxon>Mycobacteriales</taxon>
        <taxon>Nocardiaceae</taxon>
        <taxon>Rhodococcoides</taxon>
    </lineage>
</organism>
<feature type="domain" description="IclR-ED" evidence="5">
    <location>
        <begin position="64"/>
        <end position="243"/>
    </location>
</feature>
<protein>
    <submittedName>
        <fullName evidence="6">IclR family transcriptional regulator</fullName>
    </submittedName>
</protein>
<dbReference type="AlphaFoldDB" id="A0A917LIB8"/>
<evidence type="ECO:0000259" key="5">
    <source>
        <dbReference type="PROSITE" id="PS51078"/>
    </source>
</evidence>
<dbReference type="PANTHER" id="PTHR30136:SF35">
    <property type="entry name" value="HTH-TYPE TRANSCRIPTIONAL REGULATOR RV1719"/>
    <property type="match status" value="1"/>
</dbReference>
<dbReference type="GO" id="GO:0045892">
    <property type="term" value="P:negative regulation of DNA-templated transcription"/>
    <property type="evidence" value="ECO:0007669"/>
    <property type="project" value="TreeGrafter"/>
</dbReference>
<dbReference type="Proteomes" id="UP000654257">
    <property type="component" value="Unassembled WGS sequence"/>
</dbReference>